<dbReference type="Pfam" id="PF07437">
    <property type="entry name" value="YfaZ"/>
    <property type="match status" value="1"/>
</dbReference>
<sequence length="186" mass="20319">MKLRTLTTAIVFAVTGHAHAATVDVALSDESARFALSSFVGGFAEGRTIMNSSLFYNTENDFVVGAGLHMIDVVGSKTPGLQVGVGFQAYYSRLTNHDGLALALGGIISYRAPQLQRVNFVIHGHHAPSITSYMDSERLSEYGLSIEYSLLPQADVYIGYRKIEIDDQDRTLEMDDSGHIGLRITF</sequence>
<reference evidence="1" key="1">
    <citation type="submission" date="2018-06" db="EMBL/GenBank/DDBJ databases">
        <authorList>
            <person name="Zhirakovskaya E."/>
        </authorList>
    </citation>
    <scope>NUCLEOTIDE SEQUENCE</scope>
</reference>
<proteinExistence type="predicted"/>
<organism evidence="1">
    <name type="scientific">hydrothermal vent metagenome</name>
    <dbReference type="NCBI Taxonomy" id="652676"/>
    <lineage>
        <taxon>unclassified sequences</taxon>
        <taxon>metagenomes</taxon>
        <taxon>ecological metagenomes</taxon>
    </lineage>
</organism>
<dbReference type="InterPro" id="IPR009998">
    <property type="entry name" value="YfaZ"/>
</dbReference>
<dbReference type="AlphaFoldDB" id="A0A3B0ZSA6"/>
<evidence type="ECO:0000313" key="1">
    <source>
        <dbReference type="EMBL" id="VAW84304.1"/>
    </source>
</evidence>
<protein>
    <recommendedName>
        <fullName evidence="2">YfaZ</fullName>
    </recommendedName>
</protein>
<accession>A0A3B0ZSA6</accession>
<evidence type="ECO:0008006" key="2">
    <source>
        <dbReference type="Google" id="ProtNLM"/>
    </source>
</evidence>
<gene>
    <name evidence="1" type="ORF">MNBD_GAMMA18-1872</name>
</gene>
<name>A0A3B0ZSA6_9ZZZZ</name>
<dbReference type="EMBL" id="UOFP01000040">
    <property type="protein sequence ID" value="VAW84304.1"/>
    <property type="molecule type" value="Genomic_DNA"/>
</dbReference>